<protein>
    <submittedName>
        <fullName evidence="5">Uncharacterized protein</fullName>
    </submittedName>
</protein>
<feature type="compositionally biased region" description="Basic and acidic residues" evidence="4">
    <location>
        <begin position="667"/>
        <end position="698"/>
    </location>
</feature>
<dbReference type="Gene3D" id="1.25.40.1040">
    <property type="match status" value="1"/>
</dbReference>
<dbReference type="GO" id="GO:0031415">
    <property type="term" value="C:NatA complex"/>
    <property type="evidence" value="ECO:0007669"/>
    <property type="project" value="TreeGrafter"/>
</dbReference>
<accession>A0A0G4MBP5</accession>
<evidence type="ECO:0000313" key="5">
    <source>
        <dbReference type="EMBL" id="CRK31714.1"/>
    </source>
</evidence>
<gene>
    <name evidence="5" type="ORF">BN1708_005517</name>
</gene>
<dbReference type="Proteomes" id="UP000044602">
    <property type="component" value="Unassembled WGS sequence"/>
</dbReference>
<dbReference type="FunFam" id="1.25.40.1040:FF:000003">
    <property type="entry name" value="N-terminal acetyltransferase A, auxiliary subunit"/>
    <property type="match status" value="1"/>
</dbReference>
<reference evidence="5 6" key="1">
    <citation type="submission" date="2015-05" db="EMBL/GenBank/DDBJ databases">
        <authorList>
            <person name="Wang D.B."/>
            <person name="Wang M."/>
        </authorList>
    </citation>
    <scope>NUCLEOTIDE SEQUENCE [LARGE SCALE GENOMIC DNA]</scope>
    <source>
        <strain evidence="5">VL1</strain>
    </source>
</reference>
<dbReference type="GO" id="GO:0005758">
    <property type="term" value="C:mitochondrial intermembrane space"/>
    <property type="evidence" value="ECO:0007669"/>
    <property type="project" value="InterPro"/>
</dbReference>
<keyword evidence="1" id="KW-0677">Repeat</keyword>
<sequence>MTQPQPRPRLTPQFCFSSGTLRDFLRLSRAGIDDSIGQNLNALVTPSRAGFDPASTSQRTPRSFARQIDPHSCQRFKEQVLFPSWQARAEPLPSKEASLFRTLVRNYDDKQYKRGIKNADIILKKHPKHGDTQAMKALILNSQGKTDEAFALGKVALMADMKSHICWHVYGLLWRAVRKYDEAIKAYKQALAIDPDSAQILRDLALLQMQTRDYPGYVQSRITMLQAKSQLIQNWTALAVAHHLNGDLPAAEKLINMYESTLKTTPSSRDIEHSEVVMYKNRLIAEQGDYERALEHLQTAAKSSLDRLAVMEKRAEYLARLDKRDDAADAYRALINRNPDHTEYYAKLEETLALDSTEARKQIYDDFAAKHPRSDAPRRLPLNFLTGDDFKTAAKAYLTSALNKGVPSTFANLKHLYSDASKKETLAALVHDYIKSDADRPANGDATKGEAAALYYLAQHYNYHLSRDLAKAMEYVDLAIEKVPKSLEFHMTKARIWKHKGNLEKASEWMNHARSLDTRDRYICTKAAKYQLRNNKNDEAIKTMGLFTRAETVGGPFMDLIDMQAVWYITEDGEAFARSGDEGSALRRFELVQTIFDTWVEDQFDFHAFSLRKGFIRAYVDMLSWEDRIREHPFYSRAALDAVAIYLKRHDRAAAAAANGDVNGADAAERKKAAKKAIKEKQKQEREAAERAAKKDPNKGSSAKEGATRELEDPSGLKLLDAEPLAAAMKYVAHLLQFSPKSIDAQLAGFDVYLRRKKYVLALRSLNAALSLDASHPKVHERLVEFKHTIDPVIDSLSPKVKEVMASEFKSPASDVSQYNDEFLRSNKSSPAHVIAAIKSRRVLGAEPAQVDRDLAATVDLEGLTFEQAGEVLEQLRFWRSGEADKFRAGAQSRWPEVTLFA</sequence>
<evidence type="ECO:0000313" key="6">
    <source>
        <dbReference type="Proteomes" id="UP000044602"/>
    </source>
</evidence>
<dbReference type="InterPro" id="IPR011990">
    <property type="entry name" value="TPR-like_helical_dom_sf"/>
</dbReference>
<keyword evidence="6" id="KW-1185">Reference proteome</keyword>
<dbReference type="Pfam" id="PF13414">
    <property type="entry name" value="TPR_11"/>
    <property type="match status" value="1"/>
</dbReference>
<dbReference type="Gene3D" id="1.25.40.1010">
    <property type="match status" value="1"/>
</dbReference>
<dbReference type="InterPro" id="IPR021183">
    <property type="entry name" value="NatA_aux_su"/>
</dbReference>
<dbReference type="SMART" id="SM00028">
    <property type="entry name" value="TPR"/>
    <property type="match status" value="5"/>
</dbReference>
<evidence type="ECO:0000256" key="1">
    <source>
        <dbReference type="ARBA" id="ARBA00022737"/>
    </source>
</evidence>
<dbReference type="STRING" id="100787.A0A0G4MBP5"/>
<dbReference type="PANTHER" id="PTHR22767">
    <property type="entry name" value="N-TERMINAL ACETYLTRANSFERASE-RELATED"/>
    <property type="match status" value="1"/>
</dbReference>
<dbReference type="Pfam" id="PF12569">
    <property type="entry name" value="NatA_aux_su"/>
    <property type="match status" value="1"/>
</dbReference>
<dbReference type="Pfam" id="PF09774">
    <property type="entry name" value="MIX23"/>
    <property type="match status" value="1"/>
</dbReference>
<evidence type="ECO:0000256" key="4">
    <source>
        <dbReference type="SAM" id="MobiDB-lite"/>
    </source>
</evidence>
<feature type="repeat" description="TPR" evidence="3">
    <location>
        <begin position="164"/>
        <end position="197"/>
    </location>
</feature>
<proteinExistence type="predicted"/>
<keyword evidence="2 3" id="KW-0802">TPR repeat</keyword>
<dbReference type="InterPro" id="IPR019171">
    <property type="entry name" value="MIX23"/>
</dbReference>
<evidence type="ECO:0000256" key="2">
    <source>
        <dbReference type="ARBA" id="ARBA00022803"/>
    </source>
</evidence>
<name>A0A0G4MBP5_VERLO</name>
<dbReference type="InterPro" id="IPR019734">
    <property type="entry name" value="TPR_rpt"/>
</dbReference>
<dbReference type="PIRSF" id="PIRSF000422">
    <property type="entry name" value="N-terminal-AcTrfase-A_aux_su"/>
    <property type="match status" value="1"/>
</dbReference>
<feature type="region of interest" description="Disordered" evidence="4">
    <location>
        <begin position="658"/>
        <end position="713"/>
    </location>
</feature>
<dbReference type="AlphaFoldDB" id="A0A0G4MBP5"/>
<dbReference type="SUPFAM" id="SSF48452">
    <property type="entry name" value="TPR-like"/>
    <property type="match status" value="2"/>
</dbReference>
<organism evidence="5 6">
    <name type="scientific">Verticillium longisporum</name>
    <name type="common">Verticillium dahliae var. longisporum</name>
    <dbReference type="NCBI Taxonomy" id="100787"/>
    <lineage>
        <taxon>Eukaryota</taxon>
        <taxon>Fungi</taxon>
        <taxon>Dikarya</taxon>
        <taxon>Ascomycota</taxon>
        <taxon>Pezizomycotina</taxon>
        <taxon>Sordariomycetes</taxon>
        <taxon>Hypocreomycetidae</taxon>
        <taxon>Glomerellales</taxon>
        <taxon>Plectosphaerellaceae</taxon>
        <taxon>Verticillium</taxon>
    </lineage>
</organism>
<dbReference type="PANTHER" id="PTHR22767:SF2">
    <property type="entry name" value="N(ALPHA)-ACETYLTRANSFERASE 15_16, ISOFORM A"/>
    <property type="match status" value="1"/>
</dbReference>
<dbReference type="EMBL" id="CVQH01021862">
    <property type="protein sequence ID" value="CRK31714.1"/>
    <property type="molecule type" value="Genomic_DNA"/>
</dbReference>
<evidence type="ECO:0000256" key="3">
    <source>
        <dbReference type="PROSITE-ProRule" id="PRU00339"/>
    </source>
</evidence>
<dbReference type="PROSITE" id="PS50005">
    <property type="entry name" value="TPR"/>
    <property type="match status" value="1"/>
</dbReference>